<accession>A0ABS5KBD3</accession>
<comment type="similarity">
    <text evidence="5">Belongs to the creatininase superfamily.</text>
</comment>
<evidence type="ECO:0000256" key="4">
    <source>
        <dbReference type="ARBA" id="ARBA00022833"/>
    </source>
</evidence>
<keyword evidence="3" id="KW-0378">Hydrolase</keyword>
<organism evidence="6 7">
    <name type="scientific">Carboxylicivirga mesophila</name>
    <dbReference type="NCBI Taxonomy" id="1166478"/>
    <lineage>
        <taxon>Bacteria</taxon>
        <taxon>Pseudomonadati</taxon>
        <taxon>Bacteroidota</taxon>
        <taxon>Bacteroidia</taxon>
        <taxon>Marinilabiliales</taxon>
        <taxon>Marinilabiliaceae</taxon>
        <taxon>Carboxylicivirga</taxon>
    </lineage>
</organism>
<protein>
    <submittedName>
        <fullName evidence="6">Creatininase family protein</fullName>
    </submittedName>
</protein>
<evidence type="ECO:0000256" key="3">
    <source>
        <dbReference type="ARBA" id="ARBA00022801"/>
    </source>
</evidence>
<dbReference type="PANTHER" id="PTHR35005:SF1">
    <property type="entry name" value="2-AMINO-5-FORMYLAMINO-6-RIBOSYLAMINOPYRIMIDIN-4(3H)-ONE 5'-MONOPHOSPHATE DEFORMYLASE"/>
    <property type="match status" value="1"/>
</dbReference>
<reference evidence="6 7" key="1">
    <citation type="journal article" date="2014" name="Int. J. Syst. Evol. Microbiol.">
        <title>Carboxylicivirga gen. nov. in the family Marinilabiliaceae with two novel species, Carboxylicivirga mesophila sp. nov. and Carboxylicivirga taeanensis sp. nov., and reclassification of Cytophaga fermentans as Saccharicrinis fermentans gen. nov., comb. nov.</title>
        <authorList>
            <person name="Yang S.H."/>
            <person name="Seo H.S."/>
            <person name="Woo J.H."/>
            <person name="Oh H.M."/>
            <person name="Jang H."/>
            <person name="Lee J.H."/>
            <person name="Kim S.J."/>
            <person name="Kwon K.K."/>
        </authorList>
    </citation>
    <scope>NUCLEOTIDE SEQUENCE [LARGE SCALE GENOMIC DNA]</scope>
    <source>
        <strain evidence="6 7">JCM 18290</strain>
    </source>
</reference>
<dbReference type="RefSeq" id="WP_212228936.1">
    <property type="nucleotide sequence ID" value="NZ_JAGUCN010000014.1"/>
</dbReference>
<evidence type="ECO:0000313" key="7">
    <source>
        <dbReference type="Proteomes" id="UP000721861"/>
    </source>
</evidence>
<comment type="caution">
    <text evidence="6">The sequence shown here is derived from an EMBL/GenBank/DDBJ whole genome shotgun (WGS) entry which is preliminary data.</text>
</comment>
<sequence>MQLSQLNLQDIKKHRFDLAILPWGATEAHNFHLPYGTDNYQNGVIINQSAQLANEQGAKVLVLPEIPFGVNTGQTDIPYVINMLPSTQQAILKDVATSVFKQCDKLLIFNGHGGNDFKTMIRELGLQFPSKKLVTCNWFQALDADKYFAHAGDHADETETSLMQYLYPELVRPLSEAGNGQNKLFKVNALNQKWAWAEREWTKVSNDTGVGNPSKSTAEKGERFFNDLCQVISQFLIDLAKTSVDDFYGY</sequence>
<evidence type="ECO:0000256" key="2">
    <source>
        <dbReference type="ARBA" id="ARBA00022723"/>
    </source>
</evidence>
<evidence type="ECO:0000256" key="1">
    <source>
        <dbReference type="ARBA" id="ARBA00001947"/>
    </source>
</evidence>
<name>A0ABS5KBD3_9BACT</name>
<dbReference type="PANTHER" id="PTHR35005">
    <property type="entry name" value="3-DEHYDRO-SCYLLO-INOSOSE HYDROLASE"/>
    <property type="match status" value="1"/>
</dbReference>
<keyword evidence="2" id="KW-0479">Metal-binding</keyword>
<proteinExistence type="inferred from homology"/>
<dbReference type="SUPFAM" id="SSF102215">
    <property type="entry name" value="Creatininase"/>
    <property type="match status" value="1"/>
</dbReference>
<evidence type="ECO:0000313" key="6">
    <source>
        <dbReference type="EMBL" id="MBS2212338.1"/>
    </source>
</evidence>
<gene>
    <name evidence="6" type="ORF">KEM09_13060</name>
</gene>
<comment type="cofactor">
    <cofactor evidence="1">
        <name>Zn(2+)</name>
        <dbReference type="ChEBI" id="CHEBI:29105"/>
    </cofactor>
</comment>
<dbReference type="InterPro" id="IPR024087">
    <property type="entry name" value="Creatininase-like_sf"/>
</dbReference>
<dbReference type="Proteomes" id="UP000721861">
    <property type="component" value="Unassembled WGS sequence"/>
</dbReference>
<dbReference type="Pfam" id="PF02633">
    <property type="entry name" value="Creatininase"/>
    <property type="match status" value="1"/>
</dbReference>
<dbReference type="EMBL" id="JAGUCN010000014">
    <property type="protein sequence ID" value="MBS2212338.1"/>
    <property type="molecule type" value="Genomic_DNA"/>
</dbReference>
<dbReference type="Gene3D" id="3.40.50.10310">
    <property type="entry name" value="Creatininase"/>
    <property type="match status" value="1"/>
</dbReference>
<keyword evidence="7" id="KW-1185">Reference proteome</keyword>
<dbReference type="InterPro" id="IPR003785">
    <property type="entry name" value="Creatininase/forma_Hydrolase"/>
</dbReference>
<evidence type="ECO:0000256" key="5">
    <source>
        <dbReference type="ARBA" id="ARBA00024029"/>
    </source>
</evidence>
<keyword evidence="4" id="KW-0862">Zinc</keyword>